<accession>A0A1I9G3D1</accession>
<sequence length="53" mass="6352">MVFFFRLINMWVSAFTAFISKTPSVISSIEHQIYYHQLLCARAYQDYKQSSRQ</sequence>
<organism evidence="2">
    <name type="scientific">Brugia malayi</name>
    <name type="common">Filarial nematode worm</name>
    <dbReference type="NCBI Taxonomy" id="6279"/>
    <lineage>
        <taxon>Eukaryota</taxon>
        <taxon>Metazoa</taxon>
        <taxon>Ecdysozoa</taxon>
        <taxon>Nematoda</taxon>
        <taxon>Chromadorea</taxon>
        <taxon>Rhabditida</taxon>
        <taxon>Spirurina</taxon>
        <taxon>Spiruromorpha</taxon>
        <taxon>Filarioidea</taxon>
        <taxon>Onchocercidae</taxon>
        <taxon>Brugia</taxon>
    </lineage>
</organism>
<dbReference type="EMBL" id="LN857024">
    <property type="protein sequence ID" value="CDQ02014.1"/>
    <property type="molecule type" value="Genomic_DNA"/>
</dbReference>
<gene>
    <name evidence="2" type="primary">Bm1619</name>
    <name evidence="2" type="ORF">BM_Bm1619</name>
</gene>
<name>A0A1I9G3D1_BRUMA</name>
<feature type="signal peptide" evidence="1">
    <location>
        <begin position="1"/>
        <end position="16"/>
    </location>
</feature>
<evidence type="ECO:0000256" key="1">
    <source>
        <dbReference type="SAM" id="SignalP"/>
    </source>
</evidence>
<reference evidence="2" key="2">
    <citation type="submission" date="2012-12" db="EMBL/GenBank/DDBJ databases">
        <authorList>
            <consortium name="WormBase Consortium"/>
            <person name="Ghedin E."/>
            <person name="Paulini M."/>
        </authorList>
    </citation>
    <scope>NUCLEOTIDE SEQUENCE</scope>
    <source>
        <strain evidence="2">FR3</strain>
    </source>
</reference>
<keyword evidence="1" id="KW-0732">Signal</keyword>
<dbReference type="AlphaFoldDB" id="A0A1I9G3D1"/>
<reference evidence="2" key="1">
    <citation type="journal article" date="2007" name="Science">
        <title>Draft genome of the filarial nematode parasite Brugia malayi.</title>
        <authorList>
            <person name="Ghedin E."/>
            <person name="Wang S."/>
            <person name="Spiro D."/>
            <person name="Caler E."/>
            <person name="Zhao Q."/>
            <person name="Crabtree J."/>
            <person name="Allen J.E."/>
            <person name="Delcher A.L."/>
            <person name="Guiliano D.B."/>
            <person name="Miranda-Saavedra D."/>
            <person name="Angiuoli S.V."/>
            <person name="Creasy T."/>
            <person name="Amedeo P."/>
            <person name="Haas B."/>
            <person name="El-Sayed N.M."/>
            <person name="Wortman J.R."/>
            <person name="Feldblyum T."/>
            <person name="Tallon L."/>
            <person name="Schatz M."/>
            <person name="Shumway M."/>
            <person name="Koo H."/>
            <person name="Salzberg S.L."/>
            <person name="Schobel S."/>
            <person name="Pertea M."/>
            <person name="Pop M."/>
            <person name="White O."/>
            <person name="Barton G.J."/>
            <person name="Carlow C.K."/>
            <person name="Crawford M.J."/>
            <person name="Daub J."/>
            <person name="Dimmic M.W."/>
            <person name="Estes C.F."/>
            <person name="Foster J.M."/>
            <person name="Ganatra M."/>
            <person name="Gregory W.F."/>
            <person name="Johnson N.M."/>
            <person name="Jin J."/>
            <person name="Komuniecki R."/>
            <person name="Korf I."/>
            <person name="Kumar S."/>
            <person name="Laney S."/>
            <person name="Li B.W."/>
            <person name="Li W."/>
            <person name="Lindblom T.H."/>
            <person name="Lustigman S."/>
            <person name="Ma D."/>
            <person name="Maina C.V."/>
            <person name="Martin D.M."/>
            <person name="McCarter J.P."/>
            <person name="McReynolds L."/>
            <person name="Mitreva M."/>
            <person name="Nutman T.B."/>
            <person name="Parkinson J."/>
            <person name="Peregrin-Alvarez J.M."/>
            <person name="Poole C."/>
            <person name="Ren Q."/>
            <person name="Saunders L."/>
            <person name="Sluder A.E."/>
            <person name="Smith K."/>
            <person name="Stanke M."/>
            <person name="Unnasch T.R."/>
            <person name="Ware J."/>
            <person name="Wei A.D."/>
            <person name="Weil G."/>
            <person name="Williams D.J."/>
            <person name="Zhang Y."/>
            <person name="Williams S.A."/>
            <person name="Fraser-Liggett C."/>
            <person name="Slatko B."/>
            <person name="Blaxter M.L."/>
            <person name="Scott A.L."/>
        </authorList>
    </citation>
    <scope>NUCLEOTIDE SEQUENCE</scope>
    <source>
        <strain evidence="2">FR3</strain>
    </source>
</reference>
<proteinExistence type="predicted"/>
<feature type="chain" id="PRO_5009328312" evidence="1">
    <location>
        <begin position="17"/>
        <end position="53"/>
    </location>
</feature>
<protein>
    <submittedName>
        <fullName evidence="2">Bm1619</fullName>
    </submittedName>
</protein>
<evidence type="ECO:0000313" key="2">
    <source>
        <dbReference type="EMBL" id="CDQ02014.1"/>
    </source>
</evidence>